<protein>
    <submittedName>
        <fullName evidence="1">Uncharacterized protein</fullName>
    </submittedName>
</protein>
<accession>A0AAV4WAB5</accession>
<organism evidence="1 2">
    <name type="scientific">Caerostris darwini</name>
    <dbReference type="NCBI Taxonomy" id="1538125"/>
    <lineage>
        <taxon>Eukaryota</taxon>
        <taxon>Metazoa</taxon>
        <taxon>Ecdysozoa</taxon>
        <taxon>Arthropoda</taxon>
        <taxon>Chelicerata</taxon>
        <taxon>Arachnida</taxon>
        <taxon>Araneae</taxon>
        <taxon>Araneomorphae</taxon>
        <taxon>Entelegynae</taxon>
        <taxon>Araneoidea</taxon>
        <taxon>Araneidae</taxon>
        <taxon>Caerostris</taxon>
    </lineage>
</organism>
<reference evidence="1 2" key="1">
    <citation type="submission" date="2021-06" db="EMBL/GenBank/DDBJ databases">
        <title>Caerostris darwini draft genome.</title>
        <authorList>
            <person name="Kono N."/>
            <person name="Arakawa K."/>
        </authorList>
    </citation>
    <scope>NUCLEOTIDE SEQUENCE [LARGE SCALE GENOMIC DNA]</scope>
</reference>
<keyword evidence="2" id="KW-1185">Reference proteome</keyword>
<proteinExistence type="predicted"/>
<name>A0AAV4WAB5_9ARAC</name>
<dbReference type="Proteomes" id="UP001054837">
    <property type="component" value="Unassembled WGS sequence"/>
</dbReference>
<dbReference type="EMBL" id="BPLQ01014215">
    <property type="protein sequence ID" value="GIY78225.1"/>
    <property type="molecule type" value="Genomic_DNA"/>
</dbReference>
<gene>
    <name evidence="1" type="ORF">CDAR_10891</name>
</gene>
<evidence type="ECO:0000313" key="2">
    <source>
        <dbReference type="Proteomes" id="UP001054837"/>
    </source>
</evidence>
<comment type="caution">
    <text evidence="1">The sequence shown here is derived from an EMBL/GenBank/DDBJ whole genome shotgun (WGS) entry which is preliminary data.</text>
</comment>
<sequence>MDHKSRDQFEEISLPETEENMKVDINQYSIPYPNTYVHRVLMYSTLTKYVFCLIESDYFSKFIEINPHHPAFLTRGCFSFPLPHKHSFIAIWREGCHVTPWVPGSDAMQPNTAGNGFRGESQVEMHP</sequence>
<evidence type="ECO:0000313" key="1">
    <source>
        <dbReference type="EMBL" id="GIY78225.1"/>
    </source>
</evidence>
<dbReference type="AlphaFoldDB" id="A0AAV4WAB5"/>